<organism evidence="1 2">
    <name type="scientific">Helicobacter pylori X47-2AL</name>
    <dbReference type="NCBI Taxonomy" id="1386083"/>
    <lineage>
        <taxon>Bacteria</taxon>
        <taxon>Pseudomonadati</taxon>
        <taxon>Campylobacterota</taxon>
        <taxon>Epsilonproteobacteria</taxon>
        <taxon>Campylobacterales</taxon>
        <taxon>Helicobacteraceae</taxon>
        <taxon>Helicobacter</taxon>
    </lineage>
</organism>
<accession>V6LAX7</accession>
<reference evidence="1 2" key="1">
    <citation type="journal article" date="2013" name="Genome Announc.">
        <title>Draft Genome Sequence of Strain X47-2AL, a Feline Helicobacter pylori Isolate.</title>
        <authorList>
            <person name="Veyrier F.J."/>
            <person name="Ecobichon C."/>
            <person name="Boneca I.G."/>
        </authorList>
    </citation>
    <scope>NUCLEOTIDE SEQUENCE [LARGE SCALE GENOMIC DNA]</scope>
    <source>
        <strain evidence="1 2">X47-2AL</strain>
    </source>
</reference>
<dbReference type="PATRIC" id="fig|1386083.3.peg.538"/>
<dbReference type="EMBL" id="AWNG01000007">
    <property type="protein sequence ID" value="EST40856.1"/>
    <property type="molecule type" value="Genomic_DNA"/>
</dbReference>
<dbReference type="Proteomes" id="UP000017937">
    <property type="component" value="Unassembled WGS sequence"/>
</dbReference>
<gene>
    <name evidence="1" type="ORF">N871_02645</name>
</gene>
<name>V6LAX7_HELPX</name>
<comment type="caution">
    <text evidence="1">The sequence shown here is derived from an EMBL/GenBank/DDBJ whole genome shotgun (WGS) entry which is preliminary data.</text>
</comment>
<dbReference type="AlphaFoldDB" id="V6LAX7"/>
<sequence>MGRLHAVIKKLPLAWCKDAYSLNKALKRFLKLNQRFYSTLY</sequence>
<protein>
    <recommendedName>
        <fullName evidence="3">Transposase</fullName>
    </recommendedName>
</protein>
<evidence type="ECO:0000313" key="1">
    <source>
        <dbReference type="EMBL" id="EST40856.1"/>
    </source>
</evidence>
<evidence type="ECO:0008006" key="3">
    <source>
        <dbReference type="Google" id="ProtNLM"/>
    </source>
</evidence>
<proteinExistence type="predicted"/>
<evidence type="ECO:0000313" key="2">
    <source>
        <dbReference type="Proteomes" id="UP000017937"/>
    </source>
</evidence>